<dbReference type="KEGG" id="dti:Desti_0095"/>
<dbReference type="GO" id="GO:0003723">
    <property type="term" value="F:RNA binding"/>
    <property type="evidence" value="ECO:0007669"/>
    <property type="project" value="UniProtKB-KW"/>
</dbReference>
<feature type="region of interest" description="Disordered" evidence="5">
    <location>
        <begin position="240"/>
        <end position="266"/>
    </location>
</feature>
<reference evidence="8" key="1">
    <citation type="submission" date="2012-06" db="EMBL/GenBank/DDBJ databases">
        <title>Complete sequence of chromosome of Desulfomonile tiedjei DSM 6799.</title>
        <authorList>
            <person name="Lucas S."/>
            <person name="Copeland A."/>
            <person name="Lapidus A."/>
            <person name="Glavina del Rio T."/>
            <person name="Dalin E."/>
            <person name="Tice H."/>
            <person name="Bruce D."/>
            <person name="Goodwin L."/>
            <person name="Pitluck S."/>
            <person name="Peters L."/>
            <person name="Ovchinnikova G."/>
            <person name="Zeytun A."/>
            <person name="Lu M."/>
            <person name="Kyrpides N."/>
            <person name="Mavromatis K."/>
            <person name="Ivanova N."/>
            <person name="Brettin T."/>
            <person name="Detter J.C."/>
            <person name="Han C."/>
            <person name="Larimer F."/>
            <person name="Land M."/>
            <person name="Hauser L."/>
            <person name="Markowitz V."/>
            <person name="Cheng J.-F."/>
            <person name="Hugenholtz P."/>
            <person name="Woyke T."/>
            <person name="Wu D."/>
            <person name="Spring S."/>
            <person name="Schroeder M."/>
            <person name="Brambilla E."/>
            <person name="Klenk H.-P."/>
            <person name="Eisen J.A."/>
        </authorList>
    </citation>
    <scope>NUCLEOTIDE SEQUENCE [LARGE SCALE GENOMIC DNA]</scope>
    <source>
        <strain evidence="8">ATCC 49306 / DSM 6799 / DCB-1</strain>
    </source>
</reference>
<dbReference type="GO" id="GO:0000455">
    <property type="term" value="P:enzyme-directed rRNA pseudouridine synthesis"/>
    <property type="evidence" value="ECO:0007669"/>
    <property type="project" value="UniProtKB-ARBA"/>
</dbReference>
<dbReference type="InterPro" id="IPR050343">
    <property type="entry name" value="RsuA_PseudoU_synthase"/>
</dbReference>
<evidence type="ECO:0000256" key="2">
    <source>
        <dbReference type="ARBA" id="ARBA00023235"/>
    </source>
</evidence>
<dbReference type="PANTHER" id="PTHR47683">
    <property type="entry name" value="PSEUDOURIDINE SYNTHASE FAMILY PROTEIN-RELATED"/>
    <property type="match status" value="1"/>
</dbReference>
<keyword evidence="8" id="KW-1185">Reference proteome</keyword>
<dbReference type="Gene3D" id="3.30.70.1560">
    <property type="entry name" value="Alpha-L RNA-binding motif"/>
    <property type="match status" value="1"/>
</dbReference>
<dbReference type="HOGENOM" id="CLU_024979_1_2_7"/>
<evidence type="ECO:0000256" key="3">
    <source>
        <dbReference type="PROSITE-ProRule" id="PRU00182"/>
    </source>
</evidence>
<accession>I4BZV3</accession>
<dbReference type="InterPro" id="IPR020103">
    <property type="entry name" value="PsdUridine_synth_cat_dom_sf"/>
</dbReference>
<dbReference type="CDD" id="cd02870">
    <property type="entry name" value="PseudoU_synth_RsuA_like"/>
    <property type="match status" value="1"/>
</dbReference>
<evidence type="ECO:0000256" key="5">
    <source>
        <dbReference type="SAM" id="MobiDB-lite"/>
    </source>
</evidence>
<dbReference type="RefSeq" id="WP_014808003.1">
    <property type="nucleotide sequence ID" value="NC_018025.1"/>
</dbReference>
<dbReference type="PATRIC" id="fig|706587.4.peg.106"/>
<dbReference type="Proteomes" id="UP000006055">
    <property type="component" value="Chromosome"/>
</dbReference>
<dbReference type="SMART" id="SM00363">
    <property type="entry name" value="S4"/>
    <property type="match status" value="1"/>
</dbReference>
<dbReference type="EMBL" id="CP003360">
    <property type="protein sequence ID" value="AFM22844.1"/>
    <property type="molecule type" value="Genomic_DNA"/>
</dbReference>
<gene>
    <name evidence="7" type="ordered locus">Desti_0095</name>
</gene>
<evidence type="ECO:0000313" key="8">
    <source>
        <dbReference type="Proteomes" id="UP000006055"/>
    </source>
</evidence>
<keyword evidence="3" id="KW-0694">RNA-binding</keyword>
<dbReference type="STRING" id="706587.Desti_0095"/>
<dbReference type="InterPro" id="IPR002942">
    <property type="entry name" value="S4_RNA-bd"/>
</dbReference>
<dbReference type="InterPro" id="IPR036986">
    <property type="entry name" value="S4_RNA-bd_sf"/>
</dbReference>
<dbReference type="Pfam" id="PF01479">
    <property type="entry name" value="S4"/>
    <property type="match status" value="1"/>
</dbReference>
<dbReference type="GO" id="GO:0120159">
    <property type="term" value="F:rRNA pseudouridine synthase activity"/>
    <property type="evidence" value="ECO:0007669"/>
    <property type="project" value="UniProtKB-ARBA"/>
</dbReference>
<dbReference type="InterPro" id="IPR018496">
    <property type="entry name" value="PsdUridine_synth_RsuA/RluB_CS"/>
</dbReference>
<dbReference type="InterPro" id="IPR000748">
    <property type="entry name" value="PsdUridine_synth_RsuA/RluB/E/F"/>
</dbReference>
<dbReference type="PROSITE" id="PS01149">
    <property type="entry name" value="PSI_RSU"/>
    <property type="match status" value="1"/>
</dbReference>
<dbReference type="Gene3D" id="3.10.290.10">
    <property type="entry name" value="RNA-binding S4 domain"/>
    <property type="match status" value="1"/>
</dbReference>
<dbReference type="eggNOG" id="COG1187">
    <property type="taxonomic scope" value="Bacteria"/>
</dbReference>
<name>I4BZV3_DESTA</name>
<dbReference type="InterPro" id="IPR042092">
    <property type="entry name" value="PsdUridine_s_RsuA/RluB/E/F_cat"/>
</dbReference>
<dbReference type="SUPFAM" id="SSF55174">
    <property type="entry name" value="Alpha-L RNA-binding motif"/>
    <property type="match status" value="1"/>
</dbReference>
<organism evidence="7 8">
    <name type="scientific">Desulfomonile tiedjei (strain ATCC 49306 / DSM 6799 / DCB-1)</name>
    <dbReference type="NCBI Taxonomy" id="706587"/>
    <lineage>
        <taxon>Bacteria</taxon>
        <taxon>Pseudomonadati</taxon>
        <taxon>Thermodesulfobacteriota</taxon>
        <taxon>Desulfomonilia</taxon>
        <taxon>Desulfomonilales</taxon>
        <taxon>Desulfomonilaceae</taxon>
        <taxon>Desulfomonile</taxon>
    </lineage>
</organism>
<dbReference type="PROSITE" id="PS50889">
    <property type="entry name" value="S4"/>
    <property type="match status" value="1"/>
</dbReference>
<dbReference type="InterPro" id="IPR020094">
    <property type="entry name" value="TruA/RsuA/RluB/E/F_N"/>
</dbReference>
<dbReference type="NCBIfam" id="TIGR00093">
    <property type="entry name" value="pseudouridine synthase"/>
    <property type="match status" value="1"/>
</dbReference>
<dbReference type="InterPro" id="IPR006145">
    <property type="entry name" value="PsdUridine_synth_RsuA/RluA"/>
</dbReference>
<sequence length="266" mass="30238">MAEKKIQMIIRDSGLASRRGAEEMILEGRVTLNGQVIVDPTVKADPEKDHIKIDGKLLQPPEKVESYYLFNKPRHVVSTMDDPEGRPCVGDFVKKMKKHLFPVGRLDFDAEGLMVLTNDGQLAQKLSHPRNKIPRTYLVKVRGNPDDRALSAIKKGMSIGEGDRVGVVDYSVIKRQKTTTWIRMTLHEGKKNEIKRIFFIIRYPVRKLRRIAFGPFKLGDLATGAMRPLSESEIMKLKSLMQEELGPEKKSSRTRTKNKADKTEKS</sequence>
<dbReference type="Gene3D" id="3.30.70.580">
    <property type="entry name" value="Pseudouridine synthase I, catalytic domain, N-terminal subdomain"/>
    <property type="match status" value="1"/>
</dbReference>
<evidence type="ECO:0000259" key="6">
    <source>
        <dbReference type="SMART" id="SM00363"/>
    </source>
</evidence>
<dbReference type="Pfam" id="PF00849">
    <property type="entry name" value="PseudoU_synth_2"/>
    <property type="match status" value="1"/>
</dbReference>
<dbReference type="CDD" id="cd00165">
    <property type="entry name" value="S4"/>
    <property type="match status" value="1"/>
</dbReference>
<feature type="domain" description="RNA-binding S4" evidence="6">
    <location>
        <begin position="4"/>
        <end position="65"/>
    </location>
</feature>
<comment type="similarity">
    <text evidence="1 4">Belongs to the pseudouridine synthase RsuA family.</text>
</comment>
<keyword evidence="2 4" id="KW-0413">Isomerase</keyword>
<evidence type="ECO:0000256" key="1">
    <source>
        <dbReference type="ARBA" id="ARBA00008348"/>
    </source>
</evidence>
<evidence type="ECO:0000256" key="4">
    <source>
        <dbReference type="RuleBase" id="RU003887"/>
    </source>
</evidence>
<proteinExistence type="inferred from homology"/>
<dbReference type="AlphaFoldDB" id="I4BZV3"/>
<dbReference type="EC" id="5.4.99.-" evidence="4"/>
<dbReference type="PANTHER" id="PTHR47683:SF2">
    <property type="entry name" value="RNA-BINDING S4 DOMAIN-CONTAINING PROTEIN"/>
    <property type="match status" value="1"/>
</dbReference>
<evidence type="ECO:0000313" key="7">
    <source>
        <dbReference type="EMBL" id="AFM22844.1"/>
    </source>
</evidence>
<protein>
    <recommendedName>
        <fullName evidence="4">Pseudouridine synthase</fullName>
        <ecNumber evidence="4">5.4.99.-</ecNumber>
    </recommendedName>
</protein>
<dbReference type="SUPFAM" id="SSF55120">
    <property type="entry name" value="Pseudouridine synthase"/>
    <property type="match status" value="1"/>
</dbReference>
<dbReference type="OrthoDB" id="9807213at2"/>